<sequence>MWDIGGDLFDSFEAVEVLEVASLSLDEPDMEMGHAPRMPLDQLTKQGLLSFAS</sequence>
<proteinExistence type="predicted"/>
<protein>
    <submittedName>
        <fullName evidence="1">Uncharacterized protein</fullName>
    </submittedName>
</protein>
<accession>A0ABR0P4H0</accession>
<keyword evidence="2" id="KW-1185">Reference proteome</keyword>
<evidence type="ECO:0000313" key="2">
    <source>
        <dbReference type="Proteomes" id="UP001358586"/>
    </source>
</evidence>
<dbReference type="EMBL" id="JARKNE010000008">
    <property type="protein sequence ID" value="KAK5812966.1"/>
    <property type="molecule type" value="Genomic_DNA"/>
</dbReference>
<evidence type="ECO:0000313" key="1">
    <source>
        <dbReference type="EMBL" id="KAK5812966.1"/>
    </source>
</evidence>
<organism evidence="1 2">
    <name type="scientific">Gossypium arboreum</name>
    <name type="common">Tree cotton</name>
    <name type="synonym">Gossypium nanking</name>
    <dbReference type="NCBI Taxonomy" id="29729"/>
    <lineage>
        <taxon>Eukaryota</taxon>
        <taxon>Viridiplantae</taxon>
        <taxon>Streptophyta</taxon>
        <taxon>Embryophyta</taxon>
        <taxon>Tracheophyta</taxon>
        <taxon>Spermatophyta</taxon>
        <taxon>Magnoliopsida</taxon>
        <taxon>eudicotyledons</taxon>
        <taxon>Gunneridae</taxon>
        <taxon>Pentapetalae</taxon>
        <taxon>rosids</taxon>
        <taxon>malvids</taxon>
        <taxon>Malvales</taxon>
        <taxon>Malvaceae</taxon>
        <taxon>Malvoideae</taxon>
        <taxon>Gossypium</taxon>
    </lineage>
</organism>
<dbReference type="Proteomes" id="UP001358586">
    <property type="component" value="Chromosome 8"/>
</dbReference>
<reference evidence="1 2" key="1">
    <citation type="submission" date="2023-03" db="EMBL/GenBank/DDBJ databases">
        <title>WGS of Gossypium arboreum.</title>
        <authorList>
            <person name="Yu D."/>
        </authorList>
    </citation>
    <scope>NUCLEOTIDE SEQUENCE [LARGE SCALE GENOMIC DNA]</scope>
    <source>
        <tissue evidence="1">Leaf</tissue>
    </source>
</reference>
<gene>
    <name evidence="1" type="ORF">PVK06_028412</name>
</gene>
<name>A0ABR0P4H0_GOSAR</name>
<comment type="caution">
    <text evidence="1">The sequence shown here is derived from an EMBL/GenBank/DDBJ whole genome shotgun (WGS) entry which is preliminary data.</text>
</comment>